<dbReference type="PANTHER" id="PTHR40661:SF3">
    <property type="entry name" value="FELS-1 PROPHAGE TRANSCRIPTIONAL REGULATOR"/>
    <property type="match status" value="1"/>
</dbReference>
<sequence length="257" mass="29127">MATELTTEAKRFKQIREELSKTQTEFAKLLDAGSTTADIERGKKKITGKIVSELLRQFNVNPLWLYGTSYNKYLETGRSTSPQVITMDTSDRENMIMVPIKASAGYASNIQDTDWYNELPTFSIPLPQYKEGSYRAFQVKGDSMLPVLQPDEWVMGKSVESLRLATDNRIHVVVTNDSILVKKMRKSDSARSVNLISLNREYPVIEQPVGEIKELWEVNSKLSFDLDVHEGEEVLMSLKQGLDRLREEIASIKEGGS</sequence>
<dbReference type="AlphaFoldDB" id="A0A1W6MNF9"/>
<evidence type="ECO:0000313" key="6">
    <source>
        <dbReference type="EMBL" id="ARN79107.1"/>
    </source>
</evidence>
<dbReference type="InterPro" id="IPR015927">
    <property type="entry name" value="Peptidase_S24_S26A/B/C"/>
</dbReference>
<dbReference type="InterPro" id="IPR001387">
    <property type="entry name" value="Cro/C1-type_HTH"/>
</dbReference>
<evidence type="ECO:0000259" key="5">
    <source>
        <dbReference type="PROSITE" id="PS50943"/>
    </source>
</evidence>
<evidence type="ECO:0000256" key="3">
    <source>
        <dbReference type="ARBA" id="ARBA00023163"/>
    </source>
</evidence>
<dbReference type="Pfam" id="PF01381">
    <property type="entry name" value="HTH_3"/>
    <property type="match status" value="1"/>
</dbReference>
<evidence type="ECO:0000256" key="2">
    <source>
        <dbReference type="ARBA" id="ARBA00023125"/>
    </source>
</evidence>
<evidence type="ECO:0000256" key="4">
    <source>
        <dbReference type="SAM" id="Coils"/>
    </source>
</evidence>
<dbReference type="PROSITE" id="PS50943">
    <property type="entry name" value="HTH_CROC1"/>
    <property type="match status" value="1"/>
</dbReference>
<dbReference type="Gene3D" id="2.10.109.10">
    <property type="entry name" value="Umud Fragment, subunit A"/>
    <property type="match status" value="1"/>
</dbReference>
<keyword evidence="7" id="KW-1185">Reference proteome</keyword>
<dbReference type="CDD" id="cd06529">
    <property type="entry name" value="S24_LexA-like"/>
    <property type="match status" value="1"/>
</dbReference>
<proteinExistence type="predicted"/>
<dbReference type="GO" id="GO:0003677">
    <property type="term" value="F:DNA binding"/>
    <property type="evidence" value="ECO:0007669"/>
    <property type="project" value="UniProtKB-KW"/>
</dbReference>
<organism evidence="6 7">
    <name type="scientific">Nonlabens spongiae</name>
    <dbReference type="NCBI Taxonomy" id="331648"/>
    <lineage>
        <taxon>Bacteria</taxon>
        <taxon>Pseudomonadati</taxon>
        <taxon>Bacteroidota</taxon>
        <taxon>Flavobacteriia</taxon>
        <taxon>Flavobacteriales</taxon>
        <taxon>Flavobacteriaceae</taxon>
        <taxon>Nonlabens</taxon>
    </lineage>
</organism>
<reference evidence="6 7" key="1">
    <citation type="submission" date="2016-11" db="EMBL/GenBank/DDBJ databases">
        <title>Trade-off between light-utilization and light-protection in marine flavobacteria.</title>
        <authorList>
            <person name="Kumagai Y."/>
        </authorList>
    </citation>
    <scope>NUCLEOTIDE SEQUENCE [LARGE SCALE GENOMIC DNA]</scope>
    <source>
        <strain evidence="6 7">JCM 13191</strain>
    </source>
</reference>
<dbReference type="SMART" id="SM00530">
    <property type="entry name" value="HTH_XRE"/>
    <property type="match status" value="1"/>
</dbReference>
<feature type="coiled-coil region" evidence="4">
    <location>
        <begin position="228"/>
        <end position="255"/>
    </location>
</feature>
<keyword evidence="3" id="KW-0804">Transcription</keyword>
<dbReference type="SUPFAM" id="SSF47413">
    <property type="entry name" value="lambda repressor-like DNA-binding domains"/>
    <property type="match status" value="1"/>
</dbReference>
<dbReference type="Gene3D" id="1.10.260.40">
    <property type="entry name" value="lambda repressor-like DNA-binding domains"/>
    <property type="match status" value="1"/>
</dbReference>
<dbReference type="InterPro" id="IPR010982">
    <property type="entry name" value="Lambda_DNA-bd_dom_sf"/>
</dbReference>
<evidence type="ECO:0000313" key="7">
    <source>
        <dbReference type="Proteomes" id="UP000193431"/>
    </source>
</evidence>
<keyword evidence="1" id="KW-0805">Transcription regulation</keyword>
<dbReference type="STRING" id="331648.BST97_14555"/>
<dbReference type="EMBL" id="CP019344">
    <property type="protein sequence ID" value="ARN79107.1"/>
    <property type="molecule type" value="Genomic_DNA"/>
</dbReference>
<feature type="domain" description="HTH cro/C1-type" evidence="5">
    <location>
        <begin position="12"/>
        <end position="65"/>
    </location>
</feature>
<dbReference type="SUPFAM" id="SSF51306">
    <property type="entry name" value="LexA/Signal peptidase"/>
    <property type="match status" value="1"/>
</dbReference>
<protein>
    <submittedName>
        <fullName evidence="6">DNA-binding protein</fullName>
    </submittedName>
</protein>
<dbReference type="Pfam" id="PF00717">
    <property type="entry name" value="Peptidase_S24"/>
    <property type="match status" value="1"/>
</dbReference>
<dbReference type="CDD" id="cd00093">
    <property type="entry name" value="HTH_XRE"/>
    <property type="match status" value="1"/>
</dbReference>
<keyword evidence="2 6" id="KW-0238">DNA-binding</keyword>
<dbReference type="RefSeq" id="WP_085767912.1">
    <property type="nucleotide sequence ID" value="NZ_CP019344.1"/>
</dbReference>
<name>A0A1W6MNF9_9FLAO</name>
<accession>A0A1W6MNF9</accession>
<evidence type="ECO:0000256" key="1">
    <source>
        <dbReference type="ARBA" id="ARBA00023015"/>
    </source>
</evidence>
<dbReference type="InterPro" id="IPR036286">
    <property type="entry name" value="LexA/Signal_pep-like_sf"/>
</dbReference>
<dbReference type="Proteomes" id="UP000193431">
    <property type="component" value="Chromosome"/>
</dbReference>
<dbReference type="PANTHER" id="PTHR40661">
    <property type="match status" value="1"/>
</dbReference>
<keyword evidence="4" id="KW-0175">Coiled coil</keyword>
<dbReference type="OrthoDB" id="3831186at2"/>
<dbReference type="InterPro" id="IPR039418">
    <property type="entry name" value="LexA-like"/>
</dbReference>
<gene>
    <name evidence="6" type="ORF">BST97_14555</name>
</gene>